<organism evidence="2 3">
    <name type="scientific">Burkholderia cepacia</name>
    <name type="common">Pseudomonas cepacia</name>
    <dbReference type="NCBI Taxonomy" id="292"/>
    <lineage>
        <taxon>Bacteria</taxon>
        <taxon>Pseudomonadati</taxon>
        <taxon>Pseudomonadota</taxon>
        <taxon>Betaproteobacteria</taxon>
        <taxon>Burkholderiales</taxon>
        <taxon>Burkholderiaceae</taxon>
        <taxon>Burkholderia</taxon>
        <taxon>Burkholderia cepacia complex</taxon>
    </lineage>
</organism>
<accession>A0AAX2RJR5</accession>
<dbReference type="AlphaFoldDB" id="A0AAX2RJR5"/>
<feature type="non-terminal residue" evidence="2">
    <location>
        <position position="1"/>
    </location>
</feature>
<proteinExistence type="predicted"/>
<feature type="region of interest" description="Disordered" evidence="1">
    <location>
        <begin position="27"/>
        <end position="66"/>
    </location>
</feature>
<evidence type="ECO:0000313" key="2">
    <source>
        <dbReference type="EMBL" id="TEU41077.1"/>
    </source>
</evidence>
<sequence length="66" mass="6901">LAGSCPPAPAPAIAKLRSTLNVSCQRAAHRTRSVLQSPDTRQARGTVRAPGDNGATPRTARASRPR</sequence>
<gene>
    <name evidence="2" type="ORF">E3D37_27860</name>
</gene>
<name>A0AAX2RJR5_BURCE</name>
<dbReference type="Proteomes" id="UP000298234">
    <property type="component" value="Unassembled WGS sequence"/>
</dbReference>
<reference evidence="2 3" key="1">
    <citation type="submission" date="2019-03" db="EMBL/GenBank/DDBJ databases">
        <title>Burkholderia cepacia outbreak.</title>
        <authorList>
            <person name="Farzana R."/>
            <person name="Walsh T.R."/>
        </authorList>
    </citation>
    <scope>NUCLEOTIDE SEQUENCE [LARGE SCALE GENOMIC DNA]</scope>
    <source>
        <strain evidence="3">d13</strain>
    </source>
</reference>
<comment type="caution">
    <text evidence="2">The sequence shown here is derived from an EMBL/GenBank/DDBJ whole genome shotgun (WGS) entry which is preliminary data.</text>
</comment>
<dbReference type="EMBL" id="SNSQ01000037">
    <property type="protein sequence ID" value="TEU41077.1"/>
    <property type="molecule type" value="Genomic_DNA"/>
</dbReference>
<protein>
    <submittedName>
        <fullName evidence="2">Uncharacterized protein</fullName>
    </submittedName>
</protein>
<evidence type="ECO:0000256" key="1">
    <source>
        <dbReference type="SAM" id="MobiDB-lite"/>
    </source>
</evidence>
<evidence type="ECO:0000313" key="3">
    <source>
        <dbReference type="Proteomes" id="UP000298234"/>
    </source>
</evidence>